<keyword evidence="3" id="KW-1185">Reference proteome</keyword>
<dbReference type="Proteomes" id="UP000728185">
    <property type="component" value="Unassembled WGS sequence"/>
</dbReference>
<dbReference type="OrthoDB" id="6279387at2759"/>
<dbReference type="InterPro" id="IPR009462">
    <property type="entry name" value="CHD_II_SANT-like"/>
</dbReference>
<gene>
    <name evidence="2" type="ORF">FBUS_08408</name>
</gene>
<comment type="caution">
    <text evidence="2">The sequence shown here is derived from an EMBL/GenBank/DDBJ whole genome shotgun (WGS) entry which is preliminary data.</text>
</comment>
<proteinExistence type="predicted"/>
<accession>A0A8E0RUH2</accession>
<evidence type="ECO:0000313" key="3">
    <source>
        <dbReference type="Proteomes" id="UP000728185"/>
    </source>
</evidence>
<dbReference type="GO" id="GO:0006338">
    <property type="term" value="P:chromatin remodeling"/>
    <property type="evidence" value="ECO:0007669"/>
    <property type="project" value="InterPro"/>
</dbReference>
<dbReference type="EMBL" id="LUCM01008636">
    <property type="protein sequence ID" value="KAA0188105.1"/>
    <property type="molecule type" value="Genomic_DNA"/>
</dbReference>
<dbReference type="AlphaFoldDB" id="A0A8E0RUH2"/>
<name>A0A8E0RUH2_9TREM</name>
<evidence type="ECO:0000259" key="1">
    <source>
        <dbReference type="SMART" id="SM01146"/>
    </source>
</evidence>
<dbReference type="GO" id="GO:0003677">
    <property type="term" value="F:DNA binding"/>
    <property type="evidence" value="ECO:0007669"/>
    <property type="project" value="InterPro"/>
</dbReference>
<dbReference type="SMART" id="SM01146">
    <property type="entry name" value="DUF1086"/>
    <property type="match status" value="1"/>
</dbReference>
<sequence length="139" mass="15966">MTKDFRIFVQCLRATNFHFVWFHVFRFGLPPPGIVPPQDWLPNALHHKSPENLFAYTSVFMRHLYDDPNAMDESTDCWSDGLPKESLCVPAVLSRIAIMALIRNKILEFEDINGVHSRTFEVSCLRGGVSWIANLLFAD</sequence>
<feature type="domain" description="CHD subfamily II SANT-like" evidence="1">
    <location>
        <begin position="3"/>
        <end position="125"/>
    </location>
</feature>
<dbReference type="Pfam" id="PF06461">
    <property type="entry name" value="CHDII_SANT-like"/>
    <property type="match status" value="1"/>
</dbReference>
<protein>
    <submittedName>
        <fullName evidence="2">Putative chromodomain helicase DNA binding protein</fullName>
    </submittedName>
</protein>
<organism evidence="2 3">
    <name type="scientific">Fasciolopsis buskii</name>
    <dbReference type="NCBI Taxonomy" id="27845"/>
    <lineage>
        <taxon>Eukaryota</taxon>
        <taxon>Metazoa</taxon>
        <taxon>Spiralia</taxon>
        <taxon>Lophotrochozoa</taxon>
        <taxon>Platyhelminthes</taxon>
        <taxon>Trematoda</taxon>
        <taxon>Digenea</taxon>
        <taxon>Plagiorchiida</taxon>
        <taxon>Echinostomata</taxon>
        <taxon>Echinostomatoidea</taxon>
        <taxon>Fasciolidae</taxon>
        <taxon>Fasciolopsis</taxon>
    </lineage>
</organism>
<evidence type="ECO:0000313" key="2">
    <source>
        <dbReference type="EMBL" id="KAA0188105.1"/>
    </source>
</evidence>
<reference evidence="2" key="1">
    <citation type="submission" date="2019-05" db="EMBL/GenBank/DDBJ databases">
        <title>Annotation for the trematode Fasciolopsis buski.</title>
        <authorList>
            <person name="Choi Y.-J."/>
        </authorList>
    </citation>
    <scope>NUCLEOTIDE SEQUENCE</scope>
    <source>
        <strain evidence="2">HT</strain>
        <tissue evidence="2">Whole worm</tissue>
    </source>
</reference>